<keyword evidence="6 7" id="KW-0472">Membrane</keyword>
<dbReference type="PANTHER" id="PTHR43386:SF25">
    <property type="entry name" value="PEPTIDE ABC TRANSPORTER PERMEASE PROTEIN"/>
    <property type="match status" value="1"/>
</dbReference>
<dbReference type="AlphaFoldDB" id="A0A0F0L9N6"/>
<protein>
    <submittedName>
        <fullName evidence="9">Glutathione transport system permease protein GsiD</fullName>
    </submittedName>
</protein>
<dbReference type="InterPro" id="IPR035906">
    <property type="entry name" value="MetI-like_sf"/>
</dbReference>
<dbReference type="GO" id="GO:0055085">
    <property type="term" value="P:transmembrane transport"/>
    <property type="evidence" value="ECO:0007669"/>
    <property type="project" value="InterPro"/>
</dbReference>
<dbReference type="Pfam" id="PF00528">
    <property type="entry name" value="BPD_transp_1"/>
    <property type="match status" value="1"/>
</dbReference>
<dbReference type="PATRIC" id="fig|82380.11.peg.2056"/>
<evidence type="ECO:0000256" key="5">
    <source>
        <dbReference type="ARBA" id="ARBA00022989"/>
    </source>
</evidence>
<sequence length="294" mass="30732">MSVAPTATYRVRAASRATRGAWRRSDAVLRTATIVLGVIVIVTVIAVLTGVTGSTSATVGGRLEGPSALAPIGTDNLGRSLLPRLFQGTATTLVVSIVAVLCSAFVSTLLGMLAGYYGGAVNEAVMRVADVLYAFPALVLAILVSALLGPGRPAAIISIVVITIPLMTRVVRIATRAVSERDFIISARISGVRTPVIFARRLLPNISGTIAVQASYALSVAILVEGGLSFLGFGVQVPEASLGLLIQQGMLYMTQTPQLVVIPGAVLVISILCINIIGDGLRDRFEPRETRSLR</sequence>
<comment type="similarity">
    <text evidence="7">Belongs to the binding-protein-dependent transport system permease family.</text>
</comment>
<feature type="transmembrane region" description="Helical" evidence="7">
    <location>
        <begin position="154"/>
        <end position="171"/>
    </location>
</feature>
<dbReference type="RefSeq" id="WP_052679058.1">
    <property type="nucleotide sequence ID" value="NZ_CAKKLT010000007.1"/>
</dbReference>
<dbReference type="InterPro" id="IPR050366">
    <property type="entry name" value="BP-dependent_transpt_permease"/>
</dbReference>
<comment type="subcellular location">
    <subcellularLocation>
        <location evidence="1 7">Cell membrane</location>
        <topology evidence="1 7">Multi-pass membrane protein</topology>
    </subcellularLocation>
</comment>
<dbReference type="Proteomes" id="UP000033640">
    <property type="component" value="Unassembled WGS sequence"/>
</dbReference>
<dbReference type="PROSITE" id="PS50928">
    <property type="entry name" value="ABC_TM1"/>
    <property type="match status" value="1"/>
</dbReference>
<keyword evidence="5 7" id="KW-1133">Transmembrane helix</keyword>
<evidence type="ECO:0000256" key="6">
    <source>
        <dbReference type="ARBA" id="ARBA00023136"/>
    </source>
</evidence>
<dbReference type="GO" id="GO:0005886">
    <property type="term" value="C:plasma membrane"/>
    <property type="evidence" value="ECO:0007669"/>
    <property type="project" value="UniProtKB-SubCell"/>
</dbReference>
<evidence type="ECO:0000313" key="9">
    <source>
        <dbReference type="EMBL" id="KJL29389.1"/>
    </source>
</evidence>
<keyword evidence="4 7" id="KW-0812">Transmembrane</keyword>
<feature type="transmembrane region" description="Helical" evidence="7">
    <location>
        <begin position="257"/>
        <end position="278"/>
    </location>
</feature>
<gene>
    <name evidence="9" type="primary">gsiD_6</name>
    <name evidence="9" type="ORF">RS83_02019</name>
</gene>
<evidence type="ECO:0000259" key="8">
    <source>
        <dbReference type="PROSITE" id="PS50928"/>
    </source>
</evidence>
<comment type="caution">
    <text evidence="9">The sequence shown here is derived from an EMBL/GenBank/DDBJ whole genome shotgun (WGS) entry which is preliminary data.</text>
</comment>
<feature type="transmembrane region" description="Helical" evidence="7">
    <location>
        <begin position="27"/>
        <end position="48"/>
    </location>
</feature>
<evidence type="ECO:0000256" key="2">
    <source>
        <dbReference type="ARBA" id="ARBA00022448"/>
    </source>
</evidence>
<dbReference type="SUPFAM" id="SSF161098">
    <property type="entry name" value="MetI-like"/>
    <property type="match status" value="1"/>
</dbReference>
<feature type="transmembrane region" description="Helical" evidence="7">
    <location>
        <begin position="93"/>
        <end position="119"/>
    </location>
</feature>
<dbReference type="PANTHER" id="PTHR43386">
    <property type="entry name" value="OLIGOPEPTIDE TRANSPORT SYSTEM PERMEASE PROTEIN APPC"/>
    <property type="match status" value="1"/>
</dbReference>
<feature type="transmembrane region" description="Helical" evidence="7">
    <location>
        <begin position="131"/>
        <end position="148"/>
    </location>
</feature>
<keyword evidence="3" id="KW-1003">Cell membrane</keyword>
<organism evidence="9 10">
    <name type="scientific">Microbacterium oxydans</name>
    <dbReference type="NCBI Taxonomy" id="82380"/>
    <lineage>
        <taxon>Bacteria</taxon>
        <taxon>Bacillati</taxon>
        <taxon>Actinomycetota</taxon>
        <taxon>Actinomycetes</taxon>
        <taxon>Micrococcales</taxon>
        <taxon>Microbacteriaceae</taxon>
        <taxon>Microbacterium</taxon>
    </lineage>
</organism>
<feature type="domain" description="ABC transmembrane type-1" evidence="8">
    <location>
        <begin position="89"/>
        <end position="278"/>
    </location>
</feature>
<evidence type="ECO:0000256" key="1">
    <source>
        <dbReference type="ARBA" id="ARBA00004651"/>
    </source>
</evidence>
<keyword evidence="2 7" id="KW-0813">Transport</keyword>
<reference evidence="9 10" key="1">
    <citation type="submission" date="2015-02" db="EMBL/GenBank/DDBJ databases">
        <title>Draft genome sequences of ten Microbacterium spp. with emphasis on heavy metal contaminated environments.</title>
        <authorList>
            <person name="Corretto E."/>
        </authorList>
    </citation>
    <scope>NUCLEOTIDE SEQUENCE [LARGE SCALE GENOMIC DNA]</scope>
    <source>
        <strain evidence="9 10">BEL4b</strain>
    </source>
</reference>
<accession>A0A0F0L9N6</accession>
<proteinExistence type="inferred from homology"/>
<name>A0A0F0L9N6_9MICO</name>
<dbReference type="Gene3D" id="1.10.3720.10">
    <property type="entry name" value="MetI-like"/>
    <property type="match status" value="1"/>
</dbReference>
<evidence type="ECO:0000256" key="4">
    <source>
        <dbReference type="ARBA" id="ARBA00022692"/>
    </source>
</evidence>
<dbReference type="InterPro" id="IPR000515">
    <property type="entry name" value="MetI-like"/>
</dbReference>
<dbReference type="CDD" id="cd06261">
    <property type="entry name" value="TM_PBP2"/>
    <property type="match status" value="1"/>
</dbReference>
<dbReference type="OrthoDB" id="6637947at2"/>
<dbReference type="EMBL" id="JYIW01000024">
    <property type="protein sequence ID" value="KJL29389.1"/>
    <property type="molecule type" value="Genomic_DNA"/>
</dbReference>
<evidence type="ECO:0000256" key="3">
    <source>
        <dbReference type="ARBA" id="ARBA00022475"/>
    </source>
</evidence>
<evidence type="ECO:0000313" key="10">
    <source>
        <dbReference type="Proteomes" id="UP000033640"/>
    </source>
</evidence>
<evidence type="ECO:0000256" key="7">
    <source>
        <dbReference type="RuleBase" id="RU363032"/>
    </source>
</evidence>